<reference evidence="2 3" key="1">
    <citation type="submission" date="2024-02" db="EMBL/GenBank/DDBJ databases">
        <authorList>
            <person name="Chen Y."/>
            <person name="Shah S."/>
            <person name="Dougan E. K."/>
            <person name="Thang M."/>
            <person name="Chan C."/>
        </authorList>
    </citation>
    <scope>NUCLEOTIDE SEQUENCE [LARGE SCALE GENOMIC DNA]</scope>
</reference>
<evidence type="ECO:0000313" key="3">
    <source>
        <dbReference type="Proteomes" id="UP001642464"/>
    </source>
</evidence>
<feature type="region of interest" description="Disordered" evidence="1">
    <location>
        <begin position="67"/>
        <end position="100"/>
    </location>
</feature>
<name>A0ABP0HM22_9DINO</name>
<comment type="caution">
    <text evidence="2">The sequence shown here is derived from an EMBL/GenBank/DDBJ whole genome shotgun (WGS) entry which is preliminary data.</text>
</comment>
<accession>A0ABP0HM22</accession>
<evidence type="ECO:0000256" key="1">
    <source>
        <dbReference type="SAM" id="MobiDB-lite"/>
    </source>
</evidence>
<sequence length="100" mass="11334">MGLGALPSVEHLEEDHQFSTREEFEAGVMKLKGFARAFDLNKLQRQVRKMNAKMDLLIHNSGLSHFRNDKPKGRAMSSPGCSETTPPFWAKNRGLSRDTF</sequence>
<protein>
    <submittedName>
        <fullName evidence="2">Kinesin-like protein KIF21A</fullName>
    </submittedName>
</protein>
<organism evidence="2 3">
    <name type="scientific">Durusdinium trenchii</name>
    <dbReference type="NCBI Taxonomy" id="1381693"/>
    <lineage>
        <taxon>Eukaryota</taxon>
        <taxon>Sar</taxon>
        <taxon>Alveolata</taxon>
        <taxon>Dinophyceae</taxon>
        <taxon>Suessiales</taxon>
        <taxon>Symbiodiniaceae</taxon>
        <taxon>Durusdinium</taxon>
    </lineage>
</organism>
<dbReference type="Proteomes" id="UP001642464">
    <property type="component" value="Unassembled WGS sequence"/>
</dbReference>
<dbReference type="EMBL" id="CAXAMM010001002">
    <property type="protein sequence ID" value="CAK8989915.1"/>
    <property type="molecule type" value="Genomic_DNA"/>
</dbReference>
<keyword evidence="3" id="KW-1185">Reference proteome</keyword>
<evidence type="ECO:0000313" key="2">
    <source>
        <dbReference type="EMBL" id="CAK8989915.1"/>
    </source>
</evidence>
<proteinExistence type="predicted"/>
<gene>
    <name evidence="2" type="ORF">SCF082_LOCUS2022</name>
</gene>